<accession>A0ABY8C1I5</accession>
<organism evidence="2 3">
    <name type="scientific">Microbacterium horticulturae</name>
    <dbReference type="NCBI Taxonomy" id="3028316"/>
    <lineage>
        <taxon>Bacteria</taxon>
        <taxon>Bacillati</taxon>
        <taxon>Actinomycetota</taxon>
        <taxon>Actinomycetes</taxon>
        <taxon>Micrococcales</taxon>
        <taxon>Microbacteriaceae</taxon>
        <taxon>Microbacterium</taxon>
    </lineage>
</organism>
<sequence>MTAMTTRAVPARAMFAPPTFTERMLLAGARAMEAFAHRRMSRRQQLAERIAAGRNPYAERPMPEVDSYRMSTFR</sequence>
<proteinExistence type="predicted"/>
<dbReference type="RefSeq" id="WP_275279667.1">
    <property type="nucleotide sequence ID" value="NZ_CP119108.1"/>
</dbReference>
<evidence type="ECO:0000256" key="1">
    <source>
        <dbReference type="SAM" id="MobiDB-lite"/>
    </source>
</evidence>
<evidence type="ECO:0000313" key="2">
    <source>
        <dbReference type="EMBL" id="WEG10314.1"/>
    </source>
</evidence>
<protein>
    <submittedName>
        <fullName evidence="2">Uncharacterized protein</fullName>
    </submittedName>
</protein>
<dbReference type="EMBL" id="CP119108">
    <property type="protein sequence ID" value="WEG10314.1"/>
    <property type="molecule type" value="Genomic_DNA"/>
</dbReference>
<reference evidence="2 3" key="1">
    <citation type="submission" date="2023-03" db="EMBL/GenBank/DDBJ databases">
        <title>Genome sequence of Microbacterium sp. KACC 23027.</title>
        <authorList>
            <person name="Kim S."/>
            <person name="Heo J."/>
            <person name="Kwon S.-W."/>
        </authorList>
    </citation>
    <scope>NUCLEOTIDE SEQUENCE [LARGE SCALE GENOMIC DNA]</scope>
    <source>
        <strain evidence="2 3">KACC 23027</strain>
    </source>
</reference>
<keyword evidence="3" id="KW-1185">Reference proteome</keyword>
<feature type="region of interest" description="Disordered" evidence="1">
    <location>
        <begin position="51"/>
        <end position="74"/>
    </location>
</feature>
<name>A0ABY8C1I5_9MICO</name>
<dbReference type="Proteomes" id="UP001214553">
    <property type="component" value="Chromosome"/>
</dbReference>
<evidence type="ECO:0000313" key="3">
    <source>
        <dbReference type="Proteomes" id="UP001214553"/>
    </source>
</evidence>
<gene>
    <name evidence="2" type="ORF">PU630_07130</name>
</gene>